<name>A0ACB7CC78_9ASCO</name>
<reference evidence="1 2" key="1">
    <citation type="journal article" date="2021" name="Commun. Biol.">
        <title>Genomic insights into the host specific adaptation of the Pneumocystis genus.</title>
        <authorList>
            <person name="Cisse O.H."/>
            <person name="Ma L."/>
            <person name="Dekker J.P."/>
            <person name="Khil P.P."/>
            <person name="Youn J.-H."/>
            <person name="Brenchley J.M."/>
            <person name="Blair R."/>
            <person name="Pahar B."/>
            <person name="Chabe M."/>
            <person name="Van Rompay K.K.A."/>
            <person name="Keesler R."/>
            <person name="Sukura A."/>
            <person name="Hirsch V."/>
            <person name="Kutty G."/>
            <person name="Liu Y."/>
            <person name="Peng L."/>
            <person name="Chen J."/>
            <person name="Song J."/>
            <person name="Weissenbacher-Lang C."/>
            <person name="Xu J."/>
            <person name="Upham N.S."/>
            <person name="Stajich J.E."/>
            <person name="Cuomo C.A."/>
            <person name="Cushion M.T."/>
            <person name="Kovacs J.A."/>
        </authorList>
    </citation>
    <scope>NUCLEOTIDE SEQUENCE [LARGE SCALE GENOMIC DNA]</scope>
    <source>
        <strain evidence="1 2">RABM</strain>
    </source>
</reference>
<gene>
    <name evidence="1" type="ORF">PORY_001260</name>
</gene>
<accession>A0ACB7CC78</accession>
<organism evidence="1 2">
    <name type="scientific">Pneumocystis oryctolagi</name>
    <dbReference type="NCBI Taxonomy" id="42067"/>
    <lineage>
        <taxon>Eukaryota</taxon>
        <taxon>Fungi</taxon>
        <taxon>Dikarya</taxon>
        <taxon>Ascomycota</taxon>
        <taxon>Taphrinomycotina</taxon>
        <taxon>Pneumocystomycetes</taxon>
        <taxon>Pneumocystaceae</taxon>
        <taxon>Pneumocystis</taxon>
    </lineage>
</organism>
<comment type="caution">
    <text evidence="1">The sequence shown here is derived from an EMBL/GenBank/DDBJ whole genome shotgun (WGS) entry which is preliminary data.</text>
</comment>
<evidence type="ECO:0000313" key="2">
    <source>
        <dbReference type="Proteomes" id="UP000768646"/>
    </source>
</evidence>
<protein>
    <submittedName>
        <fullName evidence="1">Uncharacterized protein</fullName>
    </submittedName>
</protein>
<dbReference type="EMBL" id="JABTEG010000004">
    <property type="protein sequence ID" value="KAG4305090.1"/>
    <property type="molecule type" value="Genomic_DNA"/>
</dbReference>
<evidence type="ECO:0000313" key="1">
    <source>
        <dbReference type="EMBL" id="KAG4305090.1"/>
    </source>
</evidence>
<keyword evidence="2" id="KW-1185">Reference proteome</keyword>
<dbReference type="Proteomes" id="UP000768646">
    <property type="component" value="Unassembled WGS sequence"/>
</dbReference>
<proteinExistence type="predicted"/>
<sequence length="343" mass="38966">MSASGLSVSKCIQKTIPLTRCRLFSSFFGLNMGKNKYTGSKEQSLSNTNNASSKIKSLDFSGLEGQPLRKTQLNIPYLTEFLIKHPLFDEQKQGQPLRKTQLNIPYLTEFLIKHPLFDEQKRESMKINKTLHLNESLVEFPQDTGLSFYIPESSTTETLSPNKSEVEYLSTTMGLSLLEIKSFKQRTLVVRRVVNQTRKGKIPSMYALVIVGNENGMIGMGEGKGRQLRLAAKKAYSKAIRNMQYIPRYEDRTIYGDVTYKFHAVRLELRSRPCGFGLRANHYVHEICRYVGIKDISAKVRGSRTGMNVVKATFEALKAQVLPEDIARARGRKVVDVIQTYYS</sequence>